<proteinExistence type="inferred from homology"/>
<organism evidence="3 4">
    <name type="scientific">Palleronia caenipelagi</name>
    <dbReference type="NCBI Taxonomy" id="2489174"/>
    <lineage>
        <taxon>Bacteria</taxon>
        <taxon>Pseudomonadati</taxon>
        <taxon>Pseudomonadota</taxon>
        <taxon>Alphaproteobacteria</taxon>
        <taxon>Rhodobacterales</taxon>
        <taxon>Roseobacteraceae</taxon>
        <taxon>Palleronia</taxon>
    </lineage>
</organism>
<evidence type="ECO:0000313" key="3">
    <source>
        <dbReference type="EMBL" id="TRD16118.1"/>
    </source>
</evidence>
<dbReference type="PANTHER" id="PTHR35861">
    <property type="match status" value="1"/>
</dbReference>
<evidence type="ECO:0000313" key="4">
    <source>
        <dbReference type="Proteomes" id="UP000318590"/>
    </source>
</evidence>
<keyword evidence="4" id="KW-1185">Reference proteome</keyword>
<name>A0A547PPP0_9RHOB</name>
<dbReference type="AlphaFoldDB" id="A0A547PPP0"/>
<dbReference type="RefSeq" id="WP_142835557.1">
    <property type="nucleotide sequence ID" value="NZ_VFSV01000031.1"/>
</dbReference>
<dbReference type="Gene3D" id="3.40.50.11780">
    <property type="match status" value="2"/>
</dbReference>
<evidence type="ECO:0000259" key="2">
    <source>
        <dbReference type="Pfam" id="PF04984"/>
    </source>
</evidence>
<dbReference type="EMBL" id="VFSV01000031">
    <property type="protein sequence ID" value="TRD16118.1"/>
    <property type="molecule type" value="Genomic_DNA"/>
</dbReference>
<dbReference type="PANTHER" id="PTHR35861:SF1">
    <property type="entry name" value="PHAGE TAIL SHEATH PROTEIN"/>
    <property type="match status" value="1"/>
</dbReference>
<gene>
    <name evidence="3" type="ORF">FEV53_14635</name>
</gene>
<dbReference type="Pfam" id="PF04984">
    <property type="entry name" value="Phage_sheath_1"/>
    <property type="match status" value="1"/>
</dbReference>
<protein>
    <submittedName>
        <fullName evidence="3">Phage tail sheath protein</fullName>
    </submittedName>
</protein>
<comment type="caution">
    <text evidence="3">The sequence shown here is derived from an EMBL/GenBank/DDBJ whole genome shotgun (WGS) entry which is preliminary data.</text>
</comment>
<accession>A0A547PPP0</accession>
<comment type="similarity">
    <text evidence="1">Belongs to the myoviridae tail sheath protein family.</text>
</comment>
<reference evidence="3 4" key="1">
    <citation type="submission" date="2019-06" db="EMBL/GenBank/DDBJ databases">
        <title>Paenimaribius caenipelagi gen. nov., sp. nov., isolated from a tidal flat.</title>
        <authorList>
            <person name="Yoon J.-H."/>
        </authorList>
    </citation>
    <scope>NUCLEOTIDE SEQUENCE [LARGE SCALE GENOMIC DNA]</scope>
    <source>
        <strain evidence="3 4">JBTF-M29</strain>
    </source>
</reference>
<dbReference type="Proteomes" id="UP000318590">
    <property type="component" value="Unassembled WGS sequence"/>
</dbReference>
<dbReference type="InterPro" id="IPR035089">
    <property type="entry name" value="Phage_sheath_subtilisin"/>
</dbReference>
<dbReference type="OrthoDB" id="9767864at2"/>
<feature type="domain" description="Tail sheath protein subtilisin-like" evidence="2">
    <location>
        <begin position="358"/>
        <end position="542"/>
    </location>
</feature>
<sequence>MYKHPGVYIEHVPSGALAIEAASTSVAVFIGPVKRGPVNTPELILNRGAYATGYGELDDATSGIRDLGDTPDYFGHAVNAFYDNGGRQAYIVRVAKDDATSAVGALADPNNPGAKGLYFSAVNEGIWGNKLVARIAAVDDTDLTLGYDFEVGYETTEDDGGKEFNVLETFSGVSTDPNSGSYLPAILGKQSTLINCEHLDLGGANGGAQITAIRGGSLHEFNVNDLKGKIINMTVNGTEIKVKFVTNLTDIEVTHGTGASAVTETHALTNPMDDLESVIAALRGAMNAHSLIDGFGAYTSGDAEVVFVPPADPANTPTSITTVSGAAATALKLLAPDVSNVAFPGASRAYFINGGDGGTVGGTDYDDALEVLKDYRDISIVVLPGAVWEGTGKDVINKAITHCEYMKNRVLIVDPLDPSAAVVNKLTNPKEVKVQGFPTSSYSSLYYPWIEVTNPHYDPEIAANKKATVMIPPSGFAAGMWARIDASRGVWKAPAGLEATVRGSQGPNILIGNDLQDQLNEWGVNCVRNIIGPPVIWGARTLATKVKPDQRYVPVRRTSIMIGESLYNALQAVVFEPNKHTLWAALRAGAGDFMESLYRAGAFQGEKASDAYYVKCGLGQTMTQADIDGGIVRLVVGYAPLKPAEFVVVQIKQIVGQRG</sequence>
<evidence type="ECO:0000256" key="1">
    <source>
        <dbReference type="ARBA" id="ARBA00008005"/>
    </source>
</evidence>
<dbReference type="InterPro" id="IPR052042">
    <property type="entry name" value="Tail_sheath_structural"/>
</dbReference>